<sequence>MKCKFYLIVNNKVILLMLCILIFELGKCYSQEIGVSSFYRFSHNTPKQNSLLNELISDVNESSGSYNSIISIDNFSLDDLSSEISLKYNSSSVKVNSNSSEIGLGWQISSPPVVTRKMRALPDDGYVGVQTAIPFLNTINNFSYSNLIQVNNSVNLAPYQMISNGCLDTEPDIFYFSTSTITAQFSFNWEGNLIVSSNEQITIHTFRNNASGIIDKFEIIDNNGVKYVLDQKSYSSTKNYTMSCINDISYVNSWYVSKIIGLNGEELLYTYESNLIDQLLSIDEIVHRKTMNSNCSGNQIGVLSGTVIRTIVDEKLLKSIAFKSDYNILLSYVSDRQDVVNQGGGSSKRLSSIKVTKGSSNVEFKLFHDYSSGRLTLKSLEKISVPQNTLLQKYKFFYQSGSIPNINSRNIDEWGYYNGSFNSHLVPEAIIQSSNSLSYFPGANRKPNFQFSKIGLLTEIENSFKGKTIIEYEPNTVSFIQNEPIIEPEITIVNKFDSVMGTCDYSDFSCGYSVREISFSISSNNTLVTFNYNFQQIPNGFGNNNMQILVNRVSNNQSILNLNPLSAGNSQQILMNAGLYKAILKSSRFDSNLQTGDVVSLGISYEDKGNLIRRNNEVGGARVKKIVIKDFDNSNLQITNYSYLYDDGFSSGVLNGYSSFVYDKESYVVLPNNLEVPCDYTIRSASNILPIESYSGSHILYRKVKKFNEGSGETVNSFFTFFDFGYNQEPSLPFADPLVTNYYYGKLKNSKFYKNNHNSHLISEVSYEYVDDFVELPFIKVDTRGGIYSSALMNKFYFALGKTKFGISKPRMIVEKDVEGGQEYVKAKRFKYINNLHFLKESRDSVSTSILVTKFKYAHEFSGLNFLTSKNYFPVIEVQKINENTISNNNFLDISFFQFSQTTNSKIYLKGIYKSDKLNTKQQFYSSLNGTTPADQDFYNTLNVLSFNLQGKPTTVSNLGIIEKYIWEPSTNEILCKVSNIELNSTISFTSFETSEKGNWTYSGIPVTNINSKTGTKYYNLNSGAISKDGIGASTSSPYTLTFWVRRASGSGAWDFLGTSENLTTEWKLIQRTITSSSITISGTGIHVDELRLYPQKAQMNTYTYHNFIGLTSSTDQRNNTIYYEYDIFGRLQTIKNSFGEIIETYEYKYKGTN</sequence>
<evidence type="ECO:0008006" key="3">
    <source>
        <dbReference type="Google" id="ProtNLM"/>
    </source>
</evidence>
<dbReference type="RefSeq" id="WP_241349954.1">
    <property type="nucleotide sequence ID" value="NZ_JAKZGP010000083.1"/>
</dbReference>
<comment type="caution">
    <text evidence="1">The sequence shown here is derived from an EMBL/GenBank/DDBJ whole genome shotgun (WGS) entry which is preliminary data.</text>
</comment>
<gene>
    <name evidence="1" type="ORF">MM239_19190</name>
</gene>
<evidence type="ECO:0000313" key="1">
    <source>
        <dbReference type="EMBL" id="MCH7411521.1"/>
    </source>
</evidence>
<protein>
    <recommendedName>
        <fullName evidence="3">YD repeat-containing protein</fullName>
    </recommendedName>
</protein>
<organism evidence="1 2">
    <name type="scientific">Belliella filtrata</name>
    <dbReference type="NCBI Taxonomy" id="2923435"/>
    <lineage>
        <taxon>Bacteria</taxon>
        <taxon>Pseudomonadati</taxon>
        <taxon>Bacteroidota</taxon>
        <taxon>Cytophagia</taxon>
        <taxon>Cytophagales</taxon>
        <taxon>Cyclobacteriaceae</taxon>
        <taxon>Belliella</taxon>
    </lineage>
</organism>
<accession>A0ABS9V533</accession>
<keyword evidence="2" id="KW-1185">Reference proteome</keyword>
<dbReference type="EMBL" id="JAKZGP010000083">
    <property type="protein sequence ID" value="MCH7411521.1"/>
    <property type="molecule type" value="Genomic_DNA"/>
</dbReference>
<proteinExistence type="predicted"/>
<evidence type="ECO:0000313" key="2">
    <source>
        <dbReference type="Proteomes" id="UP001165489"/>
    </source>
</evidence>
<name>A0ABS9V533_9BACT</name>
<reference evidence="1" key="1">
    <citation type="submission" date="2022-03" db="EMBL/GenBank/DDBJ databases">
        <title>De novo assembled genomes of Belliella spp. (Cyclobacteriaceae) strains.</title>
        <authorList>
            <person name="Szabo A."/>
            <person name="Korponai K."/>
            <person name="Felfoldi T."/>
        </authorList>
    </citation>
    <scope>NUCLEOTIDE SEQUENCE</scope>
    <source>
        <strain evidence="1">DSM 111904</strain>
    </source>
</reference>
<dbReference type="Proteomes" id="UP001165489">
    <property type="component" value="Unassembled WGS sequence"/>
</dbReference>